<name>L8Y9C7_TUPCH</name>
<comment type="similarity">
    <text evidence="1">Belongs to the C19orf12 family.</text>
</comment>
<evidence type="ECO:0000313" key="2">
    <source>
        <dbReference type="EMBL" id="ELV10971.1"/>
    </source>
</evidence>
<dbReference type="InterPro" id="IPR033369">
    <property type="entry name" value="C19orf12"/>
</dbReference>
<dbReference type="InParanoid" id="L8Y9C7"/>
<keyword evidence="3" id="KW-1185">Reference proteome</keyword>
<evidence type="ECO:0000313" key="3">
    <source>
        <dbReference type="Proteomes" id="UP000011518"/>
    </source>
</evidence>
<proteinExistence type="inferred from homology"/>
<accession>L8Y9C7</accession>
<dbReference type="AlphaFoldDB" id="L8Y9C7"/>
<dbReference type="PANTHER" id="PTHR31493">
    <property type="entry name" value="NAZO FAMILY MEMBER"/>
    <property type="match status" value="1"/>
</dbReference>
<reference evidence="3" key="1">
    <citation type="submission" date="2012-07" db="EMBL/GenBank/DDBJ databases">
        <title>Genome of the Chinese tree shrew, a rising model animal genetically related to primates.</title>
        <authorList>
            <person name="Zhang G."/>
            <person name="Fan Y."/>
            <person name="Yao Y."/>
            <person name="Huang Z."/>
        </authorList>
    </citation>
    <scope>NUCLEOTIDE SEQUENCE [LARGE SCALE GENOMIC DNA]</scope>
</reference>
<dbReference type="PANTHER" id="PTHR31493:SF1">
    <property type="entry name" value="PROTEIN C19ORF12"/>
    <property type="match status" value="1"/>
</dbReference>
<reference evidence="3" key="2">
    <citation type="journal article" date="2013" name="Nat. Commun.">
        <title>Genome of the Chinese tree shrew.</title>
        <authorList>
            <person name="Fan Y."/>
            <person name="Huang Z.Y."/>
            <person name="Cao C.C."/>
            <person name="Chen C.S."/>
            <person name="Chen Y.X."/>
            <person name="Fan D.D."/>
            <person name="He J."/>
            <person name="Hou H.L."/>
            <person name="Hu L."/>
            <person name="Hu X.T."/>
            <person name="Jiang X.T."/>
            <person name="Lai R."/>
            <person name="Lang Y.S."/>
            <person name="Liang B."/>
            <person name="Liao S.G."/>
            <person name="Mu D."/>
            <person name="Ma Y.Y."/>
            <person name="Niu Y.Y."/>
            <person name="Sun X.Q."/>
            <person name="Xia J.Q."/>
            <person name="Xiao J."/>
            <person name="Xiong Z.Q."/>
            <person name="Xu L."/>
            <person name="Yang L."/>
            <person name="Zhang Y."/>
            <person name="Zhao W."/>
            <person name="Zhao X.D."/>
            <person name="Zheng Y.T."/>
            <person name="Zhou J.M."/>
            <person name="Zhu Y.B."/>
            <person name="Zhang G.J."/>
            <person name="Wang J."/>
            <person name="Yao Y.G."/>
        </authorList>
    </citation>
    <scope>NUCLEOTIDE SEQUENCE [LARGE SCALE GENOMIC DNA]</scope>
</reference>
<organism evidence="2 3">
    <name type="scientific">Tupaia chinensis</name>
    <name type="common">Chinese tree shrew</name>
    <name type="synonym">Tupaia belangeri chinensis</name>
    <dbReference type="NCBI Taxonomy" id="246437"/>
    <lineage>
        <taxon>Eukaryota</taxon>
        <taxon>Metazoa</taxon>
        <taxon>Chordata</taxon>
        <taxon>Craniata</taxon>
        <taxon>Vertebrata</taxon>
        <taxon>Euteleostomi</taxon>
        <taxon>Mammalia</taxon>
        <taxon>Eutheria</taxon>
        <taxon>Euarchontoglires</taxon>
        <taxon>Scandentia</taxon>
        <taxon>Tupaiidae</taxon>
        <taxon>Tupaia</taxon>
    </lineage>
</organism>
<gene>
    <name evidence="2" type="ORF">TREES_T100021216</name>
</gene>
<dbReference type="Proteomes" id="UP000011518">
    <property type="component" value="Unassembled WGS sequence"/>
</dbReference>
<dbReference type="Pfam" id="PF20721">
    <property type="entry name" value="C19orf12"/>
    <property type="match status" value="1"/>
</dbReference>
<sequence>MQLPRAQQQTLFNEATAIISPLMFTDATQLTSLVMGSEALQLQLMGMLVNFLTKELGAEVRAHYCQQQWTLLNGNLHPNLTLFWGLVACGHLRVGIQTLHLED</sequence>
<evidence type="ECO:0000256" key="1">
    <source>
        <dbReference type="ARBA" id="ARBA00029457"/>
    </source>
</evidence>
<protein>
    <submittedName>
        <fullName evidence="2">Uncharacterized protein</fullName>
    </submittedName>
</protein>
<dbReference type="EMBL" id="KB366204">
    <property type="protein sequence ID" value="ELV10971.1"/>
    <property type="molecule type" value="Genomic_DNA"/>
</dbReference>